<comment type="similarity">
    <text evidence="2">Belongs to the bacterial solute-binding protein SsuA/TauA family.</text>
</comment>
<evidence type="ECO:0000256" key="4">
    <source>
        <dbReference type="ARBA" id="ARBA00022729"/>
    </source>
</evidence>
<dbReference type="GO" id="GO:0042626">
    <property type="term" value="F:ATPase-coupled transmembrane transporter activity"/>
    <property type="evidence" value="ECO:0007669"/>
    <property type="project" value="InterPro"/>
</dbReference>
<feature type="domain" description="SsuA/THI5-like" evidence="7">
    <location>
        <begin position="49"/>
        <end position="253"/>
    </location>
</feature>
<evidence type="ECO:0000256" key="3">
    <source>
        <dbReference type="ARBA" id="ARBA00022448"/>
    </source>
</evidence>
<keyword evidence="3" id="KW-0813">Transport</keyword>
<reference evidence="8 9" key="1">
    <citation type="journal article" date="2022" name="ISME Commun">
        <title>Vulcanimicrobium alpinus gen. nov. sp. nov., the first cultivated representative of the candidate phylum 'Eremiobacterota', is a metabolically versatile aerobic anoxygenic phototroph.</title>
        <authorList>
            <person name="Yabe S."/>
            <person name="Muto K."/>
            <person name="Abe K."/>
            <person name="Yokota A."/>
            <person name="Staudigel H."/>
            <person name="Tebo B.M."/>
        </authorList>
    </citation>
    <scope>NUCLEOTIDE SEQUENCE [LARGE SCALE GENOMIC DNA]</scope>
    <source>
        <strain evidence="8 9">WC8-2</strain>
    </source>
</reference>
<dbReference type="InterPro" id="IPR006311">
    <property type="entry name" value="TAT_signal"/>
</dbReference>
<comment type="function">
    <text evidence="5">Part of a binding-protein-dependent transport system for aliphatic sulfonates. Putative binding protein.</text>
</comment>
<dbReference type="KEGG" id="vab:WPS_18340"/>
<evidence type="ECO:0000313" key="9">
    <source>
        <dbReference type="Proteomes" id="UP001317532"/>
    </source>
</evidence>
<gene>
    <name evidence="8" type="ORF">WPS_18340</name>
</gene>
<protein>
    <recommendedName>
        <fullName evidence="6">Putative aliphatic sulfonates-binding protein</fullName>
    </recommendedName>
</protein>
<dbReference type="PROSITE" id="PS51318">
    <property type="entry name" value="TAT"/>
    <property type="match status" value="1"/>
</dbReference>
<evidence type="ECO:0000256" key="1">
    <source>
        <dbReference type="ARBA" id="ARBA00004418"/>
    </source>
</evidence>
<dbReference type="SUPFAM" id="SSF53850">
    <property type="entry name" value="Periplasmic binding protein-like II"/>
    <property type="match status" value="1"/>
</dbReference>
<keyword evidence="4" id="KW-0732">Signal</keyword>
<evidence type="ECO:0000259" key="7">
    <source>
        <dbReference type="Pfam" id="PF09084"/>
    </source>
</evidence>
<dbReference type="GO" id="GO:0016020">
    <property type="term" value="C:membrane"/>
    <property type="evidence" value="ECO:0007669"/>
    <property type="project" value="InterPro"/>
</dbReference>
<organism evidence="8 9">
    <name type="scientific">Vulcanimicrobium alpinum</name>
    <dbReference type="NCBI Taxonomy" id="3016050"/>
    <lineage>
        <taxon>Bacteria</taxon>
        <taxon>Bacillati</taxon>
        <taxon>Vulcanimicrobiota</taxon>
        <taxon>Vulcanimicrobiia</taxon>
        <taxon>Vulcanimicrobiales</taxon>
        <taxon>Vulcanimicrobiaceae</taxon>
        <taxon>Vulcanimicrobium</taxon>
    </lineage>
</organism>
<comment type="subcellular location">
    <subcellularLocation>
        <location evidence="1">Periplasm</location>
    </subcellularLocation>
</comment>
<name>A0AAN1XW77_UNVUL</name>
<dbReference type="Pfam" id="PF09084">
    <property type="entry name" value="NMT1"/>
    <property type="match status" value="1"/>
</dbReference>
<dbReference type="Gene3D" id="3.40.190.10">
    <property type="entry name" value="Periplasmic binding protein-like II"/>
    <property type="match status" value="2"/>
</dbReference>
<evidence type="ECO:0000256" key="5">
    <source>
        <dbReference type="ARBA" id="ARBA00055538"/>
    </source>
</evidence>
<dbReference type="AlphaFoldDB" id="A0AAN1XW77"/>
<dbReference type="EMBL" id="AP025523">
    <property type="protein sequence ID" value="BDE06558.1"/>
    <property type="molecule type" value="Genomic_DNA"/>
</dbReference>
<evidence type="ECO:0000256" key="2">
    <source>
        <dbReference type="ARBA" id="ARBA00010742"/>
    </source>
</evidence>
<sequence length="331" mass="35251">MSSFSLSRSRFLTAAAGASAAAAFPRVVRAAGIDRIGVDYAYYNPPSLVLKQKGWLDEALAKNKIAVDWVLSLGSNKANGYLAAGAVQFGSTAGSAALLARANGTPIKTVFLYSRPEWTALVVAKDSPLKSVRDLKGKKVAATRGTDPWFFLLRSLAANGLQPADVQLVDLQHPDGRTALERGQVDAWAGLDPHMAASQLEAGSRLLYRNVAFNTWGALNVREDFLAQHGDIAAIVLAQYERARQYAAAHVDETAALLAEASHLERRVADLQLRERTTYPGNGTPGNDYHEAIAAVVPLIRADKLARADADLDGALASLADGRLAATALHG</sequence>
<dbReference type="Proteomes" id="UP001317532">
    <property type="component" value="Chromosome"/>
</dbReference>
<dbReference type="PANTHER" id="PTHR30024">
    <property type="entry name" value="ALIPHATIC SULFONATES-BINDING PROTEIN-RELATED"/>
    <property type="match status" value="1"/>
</dbReference>
<evidence type="ECO:0000256" key="6">
    <source>
        <dbReference type="ARBA" id="ARBA00070228"/>
    </source>
</evidence>
<dbReference type="GO" id="GO:0042597">
    <property type="term" value="C:periplasmic space"/>
    <property type="evidence" value="ECO:0007669"/>
    <property type="project" value="UniProtKB-SubCell"/>
</dbReference>
<dbReference type="NCBIfam" id="TIGR01728">
    <property type="entry name" value="SsuA_fam"/>
    <property type="match status" value="1"/>
</dbReference>
<dbReference type="InterPro" id="IPR015168">
    <property type="entry name" value="SsuA/THI5"/>
</dbReference>
<dbReference type="InterPro" id="IPR010067">
    <property type="entry name" value="ABC_SsuA_sub-bd"/>
</dbReference>
<accession>A0AAN1XW77</accession>
<proteinExistence type="inferred from homology"/>
<keyword evidence="9" id="KW-1185">Reference proteome</keyword>
<dbReference type="RefSeq" id="WP_317994218.1">
    <property type="nucleotide sequence ID" value="NZ_AP025523.1"/>
</dbReference>
<dbReference type="FunFam" id="3.40.190.10:FF:000050">
    <property type="entry name" value="Sulfonate ABC transporter substrate-binding protein"/>
    <property type="match status" value="1"/>
</dbReference>
<dbReference type="PANTHER" id="PTHR30024:SF21">
    <property type="entry name" value="ABC TRANSPORTER SUBSTRATE-BINDING PROTEIN"/>
    <property type="match status" value="1"/>
</dbReference>
<evidence type="ECO:0000313" key="8">
    <source>
        <dbReference type="EMBL" id="BDE06558.1"/>
    </source>
</evidence>